<gene>
    <name evidence="3" type="ORF">ACFSOX_16650</name>
</gene>
<dbReference type="PRINTS" id="PR00702">
    <property type="entry name" value="ACRIFLAVINRP"/>
</dbReference>
<comment type="caution">
    <text evidence="3">The sequence shown here is derived from an EMBL/GenBank/DDBJ whole genome shotgun (WGS) entry which is preliminary data.</text>
</comment>
<dbReference type="InterPro" id="IPR001036">
    <property type="entry name" value="Acrflvin-R"/>
</dbReference>
<protein>
    <submittedName>
        <fullName evidence="3">Efflux RND transporter permease subunit</fullName>
    </submittedName>
</protein>
<proteinExistence type="predicted"/>
<feature type="transmembrane region" description="Helical" evidence="2">
    <location>
        <begin position="363"/>
        <end position="384"/>
    </location>
</feature>
<dbReference type="Pfam" id="PF00873">
    <property type="entry name" value="ACR_tran"/>
    <property type="match status" value="1"/>
</dbReference>
<dbReference type="PANTHER" id="PTHR32063">
    <property type="match status" value="1"/>
</dbReference>
<dbReference type="SUPFAM" id="SSF82714">
    <property type="entry name" value="Multidrug efflux transporter AcrB TolC docking domain, DN and DC subdomains"/>
    <property type="match status" value="2"/>
</dbReference>
<feature type="transmembrane region" description="Helical" evidence="2">
    <location>
        <begin position="886"/>
        <end position="905"/>
    </location>
</feature>
<feature type="transmembrane region" description="Helical" evidence="2">
    <location>
        <begin position="337"/>
        <end position="356"/>
    </location>
</feature>
<evidence type="ECO:0000313" key="4">
    <source>
        <dbReference type="Proteomes" id="UP001597314"/>
    </source>
</evidence>
<dbReference type="EMBL" id="JBHUIW010000020">
    <property type="protein sequence ID" value="MFD2183786.1"/>
    <property type="molecule type" value="Genomic_DNA"/>
</dbReference>
<feature type="transmembrane region" description="Helical" evidence="2">
    <location>
        <begin position="987"/>
        <end position="1011"/>
    </location>
</feature>
<feature type="region of interest" description="Disordered" evidence="1">
    <location>
        <begin position="1023"/>
        <end position="1056"/>
    </location>
</feature>
<feature type="transmembrane region" description="Helical" evidence="2">
    <location>
        <begin position="527"/>
        <end position="545"/>
    </location>
</feature>
<keyword evidence="2" id="KW-0812">Transmembrane</keyword>
<evidence type="ECO:0000313" key="3">
    <source>
        <dbReference type="EMBL" id="MFD2183786.1"/>
    </source>
</evidence>
<dbReference type="Gene3D" id="3.30.70.1430">
    <property type="entry name" value="Multidrug efflux transporter AcrB pore domain"/>
    <property type="match status" value="2"/>
</dbReference>
<dbReference type="SUPFAM" id="SSF82693">
    <property type="entry name" value="Multidrug efflux transporter AcrB pore domain, PN1, PN2, PC1 and PC2 subdomains"/>
    <property type="match status" value="2"/>
</dbReference>
<organism evidence="3 4">
    <name type="scientific">Rhodoplanes azumiensis</name>
    <dbReference type="NCBI Taxonomy" id="1897628"/>
    <lineage>
        <taxon>Bacteria</taxon>
        <taxon>Pseudomonadati</taxon>
        <taxon>Pseudomonadota</taxon>
        <taxon>Alphaproteobacteria</taxon>
        <taxon>Hyphomicrobiales</taxon>
        <taxon>Nitrobacteraceae</taxon>
        <taxon>Rhodoplanes</taxon>
    </lineage>
</organism>
<reference evidence="4" key="1">
    <citation type="journal article" date="2019" name="Int. J. Syst. Evol. Microbiol.">
        <title>The Global Catalogue of Microorganisms (GCM) 10K type strain sequencing project: providing services to taxonomists for standard genome sequencing and annotation.</title>
        <authorList>
            <consortium name="The Broad Institute Genomics Platform"/>
            <consortium name="The Broad Institute Genome Sequencing Center for Infectious Disease"/>
            <person name="Wu L."/>
            <person name="Ma J."/>
        </authorList>
    </citation>
    <scope>NUCLEOTIDE SEQUENCE [LARGE SCALE GENOMIC DNA]</scope>
    <source>
        <strain evidence="4">CGMCC 1.6774</strain>
    </source>
</reference>
<keyword evidence="2" id="KW-1133">Transmembrane helix</keyword>
<feature type="transmembrane region" description="Helical" evidence="2">
    <location>
        <begin position="859"/>
        <end position="879"/>
    </location>
</feature>
<evidence type="ECO:0000256" key="1">
    <source>
        <dbReference type="SAM" id="MobiDB-lite"/>
    </source>
</evidence>
<feature type="transmembrane region" description="Helical" evidence="2">
    <location>
        <begin position="962"/>
        <end position="981"/>
    </location>
</feature>
<dbReference type="Gene3D" id="1.20.1640.10">
    <property type="entry name" value="Multidrug efflux transporter AcrB transmembrane domain"/>
    <property type="match status" value="2"/>
</dbReference>
<name>A0ABW5AP87_9BRAD</name>
<feature type="transmembrane region" description="Helical" evidence="2">
    <location>
        <begin position="911"/>
        <end position="927"/>
    </location>
</feature>
<feature type="transmembrane region" description="Helical" evidence="2">
    <location>
        <begin position="12"/>
        <end position="33"/>
    </location>
</feature>
<dbReference type="InterPro" id="IPR027463">
    <property type="entry name" value="AcrB_DN_DC_subdom"/>
</dbReference>
<dbReference type="RefSeq" id="WP_378478935.1">
    <property type="nucleotide sequence ID" value="NZ_JBHUIW010000020.1"/>
</dbReference>
<keyword evidence="2" id="KW-0472">Membrane</keyword>
<dbReference type="Gene3D" id="3.30.70.1320">
    <property type="entry name" value="Multidrug efflux transporter AcrB pore domain like"/>
    <property type="match status" value="1"/>
</dbReference>
<feature type="transmembrane region" description="Helical" evidence="2">
    <location>
        <begin position="390"/>
        <end position="413"/>
    </location>
</feature>
<accession>A0ABW5AP87</accession>
<dbReference type="PANTHER" id="PTHR32063:SF18">
    <property type="entry name" value="CATION EFFLUX SYSTEM PROTEIN"/>
    <property type="match status" value="1"/>
</dbReference>
<keyword evidence="4" id="KW-1185">Reference proteome</keyword>
<dbReference type="Gene3D" id="3.30.70.1440">
    <property type="entry name" value="Multidrug efflux transporter AcrB pore domain"/>
    <property type="match status" value="1"/>
</dbReference>
<sequence>MRRFNVSAWAVAHPTLVLFLIVMLGAIGAMSYLKLGRDEDPSFTIKIAVVTAAWPGATTEEMQYQVADRIEKKLQELPWFEKVTTYSKPGFSAALMEFRDTTPPGQVPYLFYLVRRKMADLKSDLPTGVIGPNINDEYGDVDSILYTLRSDGADYAQMKRIAESMRQRLLKVKDVTKVTIYGTQEERIFVDFDHVKLANLGISTQSIFDSLAKQNDLTPAGTVQSTARIPLRVTGAFDGVETVKETPVAASNGTVVRLGDIATVTRGYVDPPDYLVRQRGAPALAIGVVMQKGANILHLGEAVDAAMAEIERATPVGFVYERIANQPKIVEEAVGDFMRSFVEALAIVLGVSFLSLGWRTGIVVALSVPLVLAIVFGVMLTMGLDLHRVTLGALIIALGLLVDDAIIAVEMMVVKMEQGWDRARAASFAWTSTAFPMLTGTLVTAAGFLPVGFAASSTGEYAGGIFWVVSIALIASWVVAVLFTPYLGVKLLPTIAVHHDGDLNAVYQGPIYRWLRAVVGWCVRRRGLVVAVTAVLFVAAVLGFGKVSQQFFPLSDRTELFVAIRMPEGTAIATTLDAAREAERLIDGDPDVATATTYVGQGPPRFWLGISPALPNEAYAELVVIAKDVPARERLKAKFEGALAKGALAAARVRVSRLDFGPPVGFPVQFRVIGTDPNTVREIAYQVRDIMRTSPDAVDPQLDWNEQMPSVRLVLDQDRARALGLDPQTVAQTLQTLVTGLTVTTVRDRTEKVAVVARAIAPQRGDLGAIGDLTVMSRNGVPVPLSQVARIEQGHEEAILWRRSRDMAITVRTDIRDGVQAPDVSTAIWGKLAELRGGLPAGYRIEMGGAIEESSKANASLFAVFPFMLAAMLTILMVQLQSFSRLWLVLLTAPLGLIGATLGLLVSGMPFGFVALLGLIALAGMIIRNTVILVDQIEQDVAAGSTRATAIVDATVRRARPVVLTALAAVLAMIPLSRSGFWGPMAVTIMGGLLVATALTLLFLPALYALWFRRSLDACGPGLPDEAETETGAEAPVTPDAPRLAPAVPGGHPQEP</sequence>
<dbReference type="Gene3D" id="3.30.2090.10">
    <property type="entry name" value="Multidrug efflux transporter AcrB TolC docking domain, DN and DC subdomains"/>
    <property type="match status" value="2"/>
</dbReference>
<feature type="transmembrane region" description="Helical" evidence="2">
    <location>
        <begin position="461"/>
        <end position="483"/>
    </location>
</feature>
<dbReference type="Proteomes" id="UP001597314">
    <property type="component" value="Unassembled WGS sequence"/>
</dbReference>
<evidence type="ECO:0000256" key="2">
    <source>
        <dbReference type="SAM" id="Phobius"/>
    </source>
</evidence>
<dbReference type="SUPFAM" id="SSF82866">
    <property type="entry name" value="Multidrug efflux transporter AcrB transmembrane domain"/>
    <property type="match status" value="2"/>
</dbReference>
<feature type="transmembrane region" description="Helical" evidence="2">
    <location>
        <begin position="434"/>
        <end position="455"/>
    </location>
</feature>